<evidence type="ECO:0000313" key="2">
    <source>
        <dbReference type="Proteomes" id="UP000237271"/>
    </source>
</evidence>
<dbReference type="AlphaFoldDB" id="A0A2P4YVE8"/>
<organism evidence="1 2">
    <name type="scientific">Phytophthora palmivora</name>
    <dbReference type="NCBI Taxonomy" id="4796"/>
    <lineage>
        <taxon>Eukaryota</taxon>
        <taxon>Sar</taxon>
        <taxon>Stramenopiles</taxon>
        <taxon>Oomycota</taxon>
        <taxon>Peronosporomycetes</taxon>
        <taxon>Peronosporales</taxon>
        <taxon>Peronosporaceae</taxon>
        <taxon>Phytophthora</taxon>
    </lineage>
</organism>
<dbReference type="Proteomes" id="UP000237271">
    <property type="component" value="Unassembled WGS sequence"/>
</dbReference>
<evidence type="ECO:0000313" key="1">
    <source>
        <dbReference type="EMBL" id="POM81736.1"/>
    </source>
</evidence>
<protein>
    <recommendedName>
        <fullName evidence="3">M96 mating-specific protein family</fullName>
    </recommendedName>
</protein>
<sequence length="460" mass="52658">METQVEFLKLRQVKRRSTVQQQRNELRRIKVLVDRELQRRRQAEHENAALKCHVRTCMRLCSAFRAAITTTLVSQASLNTVVPGSLHQLRISSTHTFNMLEKRVDRRFQAVQVILDEIQHTSMTLDEEQMQINSGNDEAATVMEYKCARVLPFDERSTSNAAWNIVEIGGVTQKQGSQVVRRSNDVYAVDSRFAVPLDHEELVMVDVHCVVKRFVVPEGVMLLAEANSDWFAHRGASTLWDQQSHESIWCVVRGVPQESALHVTIQSQPSKKKCQSWLRRKEELIALRRQTQELDTRVTFLKLQQEKHIMQLNLSLKAYAELKSWEAAAILEKERHQVAQVQNKELKNSVRKNAHLLSSLQSAVVGAITLRTELGVGKQLRLGNSSIVDMLERRVDVSVSETNLSRRWKKSATTEFLEPSDRSYEISRIDLLPFKNDGASSVMQRLTTSGRFSGGDHRVW</sequence>
<comment type="caution">
    <text evidence="1">The sequence shown here is derived from an EMBL/GenBank/DDBJ whole genome shotgun (WGS) entry which is preliminary data.</text>
</comment>
<name>A0A2P4YVE8_9STRA</name>
<gene>
    <name evidence="1" type="ORF">PHPALM_251</name>
</gene>
<reference evidence="1 2" key="1">
    <citation type="journal article" date="2017" name="Genome Biol. Evol.">
        <title>Phytophthora megakarya and P. palmivora, closely related causal agents of cacao black pod rot, underwent increases in genome sizes and gene numbers by different mechanisms.</title>
        <authorList>
            <person name="Ali S.S."/>
            <person name="Shao J."/>
            <person name="Lary D.J."/>
            <person name="Kronmiller B."/>
            <person name="Shen D."/>
            <person name="Strem M.D."/>
            <person name="Amoako-Attah I."/>
            <person name="Akrofi A.Y."/>
            <person name="Begoude B.A."/>
            <person name="Ten Hoopen G.M."/>
            <person name="Coulibaly K."/>
            <person name="Kebe B.I."/>
            <person name="Melnick R.L."/>
            <person name="Guiltinan M.J."/>
            <person name="Tyler B.M."/>
            <person name="Meinhardt L.W."/>
            <person name="Bailey B.A."/>
        </authorList>
    </citation>
    <scope>NUCLEOTIDE SEQUENCE [LARGE SCALE GENOMIC DNA]</scope>
    <source>
        <strain evidence="2">sbr112.9</strain>
    </source>
</reference>
<dbReference type="EMBL" id="NCKW01000025">
    <property type="protein sequence ID" value="POM81736.1"/>
    <property type="molecule type" value="Genomic_DNA"/>
</dbReference>
<accession>A0A2P4YVE8</accession>
<dbReference type="OrthoDB" id="111556at2759"/>
<keyword evidence="2" id="KW-1185">Reference proteome</keyword>
<proteinExistence type="predicted"/>
<evidence type="ECO:0008006" key="3">
    <source>
        <dbReference type="Google" id="ProtNLM"/>
    </source>
</evidence>